<evidence type="ECO:0000256" key="6">
    <source>
        <dbReference type="RuleBase" id="RU003930"/>
    </source>
</evidence>
<evidence type="ECO:0000256" key="5">
    <source>
        <dbReference type="ARBA" id="ARBA00035461"/>
    </source>
</evidence>
<dbReference type="NCBIfam" id="NF000585">
    <property type="entry name" value="PRK00010.1"/>
    <property type="match status" value="1"/>
</dbReference>
<evidence type="ECO:0000259" key="8">
    <source>
        <dbReference type="Pfam" id="PF00673"/>
    </source>
</evidence>
<dbReference type="Pfam" id="PF00281">
    <property type="entry name" value="Ribosomal_L5"/>
    <property type="match status" value="1"/>
</dbReference>
<sequence length="182" mass="20284">MNNTVKTLKERQIEAAKVMKTEFGLENAMQAPRILKVVVSVGVGSFKDKKKVELAGIRTAEITGQKPVLRGAKKSIAGFKSRENDPMGYQSTLRGEVMWNFLEKIVHIALPRTKDFRGLSRTAVDDMGNYTLGVPEHTIFPETADEELKDVFGMGITIVTNLSDKKETVRFLELLGFPLKKA</sequence>
<comment type="similarity">
    <text evidence="1 6">Belongs to the universal ribosomal protein uL5 family.</text>
</comment>
<dbReference type="AlphaFoldDB" id="A0A2M8LD36"/>
<keyword evidence="3 6" id="KW-0687">Ribonucleoprotein</keyword>
<reference evidence="10" key="1">
    <citation type="submission" date="2017-09" db="EMBL/GenBank/DDBJ databases">
        <title>Depth-based differentiation of microbial function through sediment-hosted aquifers and enrichment of novel symbionts in the deep terrestrial subsurface.</title>
        <authorList>
            <person name="Probst A.J."/>
            <person name="Ladd B."/>
            <person name="Jarett J.K."/>
            <person name="Geller-Mcgrath D.E."/>
            <person name="Sieber C.M.K."/>
            <person name="Emerson J.B."/>
            <person name="Anantharaman K."/>
            <person name="Thomas B.C."/>
            <person name="Malmstrom R."/>
            <person name="Stieglmeier M."/>
            <person name="Klingl A."/>
            <person name="Woyke T."/>
            <person name="Ryan C.M."/>
            <person name="Banfield J.F."/>
        </authorList>
    </citation>
    <scope>NUCLEOTIDE SEQUENCE [LARGE SCALE GENOMIC DNA]</scope>
</reference>
<accession>A0A2M8LD36</accession>
<feature type="domain" description="Large ribosomal subunit protein uL5 N-terminal" evidence="7">
    <location>
        <begin position="27"/>
        <end position="82"/>
    </location>
</feature>
<comment type="caution">
    <text evidence="9">The sequence shown here is derived from an EMBL/GenBank/DDBJ whole genome shotgun (WGS) entry which is preliminary data.</text>
</comment>
<dbReference type="InterPro" id="IPR002132">
    <property type="entry name" value="Ribosomal_uL5"/>
</dbReference>
<proteinExistence type="inferred from homology"/>
<dbReference type="GO" id="GO:0003735">
    <property type="term" value="F:structural constituent of ribosome"/>
    <property type="evidence" value="ECO:0007669"/>
    <property type="project" value="InterPro"/>
</dbReference>
<dbReference type="InterPro" id="IPR031309">
    <property type="entry name" value="Ribosomal_uL5_C"/>
</dbReference>
<dbReference type="InterPro" id="IPR022803">
    <property type="entry name" value="Ribosomal_uL5_dom_sf"/>
</dbReference>
<dbReference type="FunFam" id="3.30.1440.10:FF:000001">
    <property type="entry name" value="50S ribosomal protein L5"/>
    <property type="match status" value="1"/>
</dbReference>
<dbReference type="PIRSF" id="PIRSF002161">
    <property type="entry name" value="Ribosomal_L5"/>
    <property type="match status" value="1"/>
</dbReference>
<keyword evidence="2 6" id="KW-0689">Ribosomal protein</keyword>
<name>A0A2M8LD36_9BACT</name>
<dbReference type="GO" id="GO:0006412">
    <property type="term" value="P:translation"/>
    <property type="evidence" value="ECO:0007669"/>
    <property type="project" value="InterPro"/>
</dbReference>
<evidence type="ECO:0000313" key="9">
    <source>
        <dbReference type="EMBL" id="PJE74451.1"/>
    </source>
</evidence>
<dbReference type="GO" id="GO:0005840">
    <property type="term" value="C:ribosome"/>
    <property type="evidence" value="ECO:0007669"/>
    <property type="project" value="UniProtKB-KW"/>
</dbReference>
<gene>
    <name evidence="9" type="ORF">COV01_00220</name>
</gene>
<dbReference type="SUPFAM" id="SSF55282">
    <property type="entry name" value="RL5-like"/>
    <property type="match status" value="1"/>
</dbReference>
<feature type="domain" description="Large ribosomal subunit protein uL5 C-terminal" evidence="8">
    <location>
        <begin position="86"/>
        <end position="178"/>
    </location>
</feature>
<evidence type="ECO:0000256" key="3">
    <source>
        <dbReference type="ARBA" id="ARBA00023274"/>
    </source>
</evidence>
<dbReference type="GO" id="GO:1990904">
    <property type="term" value="C:ribonucleoprotein complex"/>
    <property type="evidence" value="ECO:0007669"/>
    <property type="project" value="UniProtKB-KW"/>
</dbReference>
<evidence type="ECO:0000313" key="10">
    <source>
        <dbReference type="Proteomes" id="UP000228700"/>
    </source>
</evidence>
<dbReference type="Pfam" id="PF00673">
    <property type="entry name" value="Ribosomal_L5_C"/>
    <property type="match status" value="1"/>
</dbReference>
<dbReference type="InterPro" id="IPR031310">
    <property type="entry name" value="Ribosomal_uL5_N"/>
</dbReference>
<evidence type="ECO:0000256" key="2">
    <source>
        <dbReference type="ARBA" id="ARBA00022980"/>
    </source>
</evidence>
<evidence type="ECO:0000256" key="1">
    <source>
        <dbReference type="ARBA" id="ARBA00008553"/>
    </source>
</evidence>
<dbReference type="Gene3D" id="3.30.1440.10">
    <property type="match status" value="1"/>
</dbReference>
<evidence type="ECO:0000259" key="7">
    <source>
        <dbReference type="Pfam" id="PF00281"/>
    </source>
</evidence>
<dbReference type="EMBL" id="PFEQ01000001">
    <property type="protein sequence ID" value="PJE74451.1"/>
    <property type="molecule type" value="Genomic_DNA"/>
</dbReference>
<dbReference type="Proteomes" id="UP000228700">
    <property type="component" value="Unassembled WGS sequence"/>
</dbReference>
<organism evidence="9 10">
    <name type="scientific">Candidatus Taylorbacteria bacterium CG10_big_fil_rev_8_21_14_0_10_41_48</name>
    <dbReference type="NCBI Taxonomy" id="1975024"/>
    <lineage>
        <taxon>Bacteria</taxon>
        <taxon>Candidatus Tayloriibacteriota</taxon>
    </lineage>
</organism>
<dbReference type="PANTHER" id="PTHR11994">
    <property type="entry name" value="60S RIBOSOMAL PROTEIN L11-RELATED"/>
    <property type="match status" value="1"/>
</dbReference>
<evidence type="ECO:0000256" key="4">
    <source>
        <dbReference type="ARBA" id="ARBA00035245"/>
    </source>
</evidence>
<dbReference type="InterPro" id="IPR020930">
    <property type="entry name" value="Ribosomal_uL5_bac-type"/>
</dbReference>
<protein>
    <recommendedName>
        <fullName evidence="4">Large ribosomal subunit protein uL5</fullName>
    </recommendedName>
    <alternativeName>
        <fullName evidence="5">50S ribosomal protein L5</fullName>
    </alternativeName>
</protein>